<protein>
    <submittedName>
        <fullName evidence="1">Uncharacterized protein</fullName>
    </submittedName>
</protein>
<dbReference type="Proteomes" id="UP000252519">
    <property type="component" value="Unassembled WGS sequence"/>
</dbReference>
<evidence type="ECO:0000313" key="2">
    <source>
        <dbReference type="Proteomes" id="UP000252519"/>
    </source>
</evidence>
<gene>
    <name evidence="1" type="ORF">ANCCAN_26123</name>
</gene>
<comment type="caution">
    <text evidence="1">The sequence shown here is derived from an EMBL/GenBank/DDBJ whole genome shotgun (WGS) entry which is preliminary data.</text>
</comment>
<dbReference type="AlphaFoldDB" id="A0A368F987"/>
<accession>A0A368F987</accession>
<organism evidence="1 2">
    <name type="scientific">Ancylostoma caninum</name>
    <name type="common">Dog hookworm</name>
    <dbReference type="NCBI Taxonomy" id="29170"/>
    <lineage>
        <taxon>Eukaryota</taxon>
        <taxon>Metazoa</taxon>
        <taxon>Ecdysozoa</taxon>
        <taxon>Nematoda</taxon>
        <taxon>Chromadorea</taxon>
        <taxon>Rhabditida</taxon>
        <taxon>Rhabditina</taxon>
        <taxon>Rhabditomorpha</taxon>
        <taxon>Strongyloidea</taxon>
        <taxon>Ancylostomatidae</taxon>
        <taxon>Ancylostomatinae</taxon>
        <taxon>Ancylostoma</taxon>
    </lineage>
</organism>
<proteinExistence type="predicted"/>
<evidence type="ECO:0000313" key="1">
    <source>
        <dbReference type="EMBL" id="RCN28138.1"/>
    </source>
</evidence>
<keyword evidence="2" id="KW-1185">Reference proteome</keyword>
<dbReference type="EMBL" id="JOJR01002997">
    <property type="protein sequence ID" value="RCN28138.1"/>
    <property type="molecule type" value="Genomic_DNA"/>
</dbReference>
<name>A0A368F987_ANCCA</name>
<sequence length="131" mass="15423">MRQLLDGQYFRVPYRWLKERRLRLVICILLDYILITDSADHNMYAGKKTIISNVEQSQQKTVQKAKKIMNISDALGVYVLRNPFAGNCLNVTKFLLRYSALRSESDDVEKEAYRMRNDPSSETALRKIFQW</sequence>
<reference evidence="1 2" key="1">
    <citation type="submission" date="2014-10" db="EMBL/GenBank/DDBJ databases">
        <title>Draft genome of the hookworm Ancylostoma caninum.</title>
        <authorList>
            <person name="Mitreva M."/>
        </authorList>
    </citation>
    <scope>NUCLEOTIDE SEQUENCE [LARGE SCALE GENOMIC DNA]</scope>
    <source>
        <strain evidence="1 2">Baltimore</strain>
    </source>
</reference>